<proteinExistence type="predicted"/>
<accession>A0AB94ITZ5</accession>
<dbReference type="PANTHER" id="PTHR34822">
    <property type="entry name" value="GRPB DOMAIN PROTEIN (AFU_ORTHOLOGUE AFUA_1G01530)"/>
    <property type="match status" value="1"/>
</dbReference>
<dbReference type="AlphaFoldDB" id="A0AB94ITZ5"/>
<evidence type="ECO:0000313" key="2">
    <source>
        <dbReference type="EMBL" id="ETI70561.1"/>
    </source>
</evidence>
<feature type="coiled-coil region" evidence="1">
    <location>
        <begin position="121"/>
        <end position="155"/>
    </location>
</feature>
<reference evidence="2 3" key="1">
    <citation type="journal article" date="2014" name="Environ. Microbiol.">
        <title>The nitrate-ammonifying and nosZ-carrying bacterium Bacillus vireti is a potent source and sink for nitric and nitrous oxide under high nitrate conditions.</title>
        <authorList>
            <person name="Mania D."/>
            <person name="Heylen K."/>
            <person name="van Spanning R.J."/>
            <person name="Frostegard A."/>
        </authorList>
    </citation>
    <scope>NUCLEOTIDE SEQUENCE [LARGE SCALE GENOMIC DNA]</scope>
    <source>
        <strain evidence="2 3">LMG 21834</strain>
    </source>
</reference>
<dbReference type="Pfam" id="PF04229">
    <property type="entry name" value="GrpB"/>
    <property type="match status" value="1"/>
</dbReference>
<evidence type="ECO:0000313" key="3">
    <source>
        <dbReference type="Proteomes" id="UP000018877"/>
    </source>
</evidence>
<comment type="caution">
    <text evidence="2">The sequence shown here is derived from an EMBL/GenBank/DDBJ whole genome shotgun (WGS) entry which is preliminary data.</text>
</comment>
<dbReference type="RefSeq" id="WP_024026580.1">
    <property type="nucleotide sequence ID" value="NZ_ALAN01000014.1"/>
</dbReference>
<organism evidence="2 3">
    <name type="scientific">Neobacillus vireti LMG 21834</name>
    <dbReference type="NCBI Taxonomy" id="1131730"/>
    <lineage>
        <taxon>Bacteria</taxon>
        <taxon>Bacillati</taxon>
        <taxon>Bacillota</taxon>
        <taxon>Bacilli</taxon>
        <taxon>Bacillales</taxon>
        <taxon>Bacillaceae</taxon>
        <taxon>Neobacillus</taxon>
    </lineage>
</organism>
<keyword evidence="3" id="KW-1185">Reference proteome</keyword>
<dbReference type="InterPro" id="IPR043519">
    <property type="entry name" value="NT_sf"/>
</dbReference>
<sequence length="168" mass="19813">MIGLPKGEVFLVPWTEEWNKAFLFEKEKIQKKIGQYITDIHHIGSTSVNHLSAKPIIDIAIEIKDFNDGENTSSPLEELEYSYKGTNVLPDRHYFSKGEPRTHQIHMYQCGNKYLVEQLRFRDYLRKNDEARIEYEQLKLNLAKLNKNNKHKYAEEKNAFVKSILEKI</sequence>
<protein>
    <submittedName>
        <fullName evidence="2">Glutamate rich protein</fullName>
    </submittedName>
</protein>
<evidence type="ECO:0000256" key="1">
    <source>
        <dbReference type="SAM" id="Coils"/>
    </source>
</evidence>
<dbReference type="Gene3D" id="3.30.460.10">
    <property type="entry name" value="Beta Polymerase, domain 2"/>
    <property type="match status" value="1"/>
</dbReference>
<dbReference type="SUPFAM" id="SSF81301">
    <property type="entry name" value="Nucleotidyltransferase"/>
    <property type="match status" value="1"/>
</dbReference>
<dbReference type="InterPro" id="IPR007344">
    <property type="entry name" value="GrpB/CoaE"/>
</dbReference>
<gene>
    <name evidence="2" type="ORF">BAVI_01804</name>
</gene>
<dbReference type="PANTHER" id="PTHR34822:SF1">
    <property type="entry name" value="GRPB FAMILY PROTEIN"/>
    <property type="match status" value="1"/>
</dbReference>
<dbReference type="EMBL" id="ALAN01000014">
    <property type="protein sequence ID" value="ETI70561.1"/>
    <property type="molecule type" value="Genomic_DNA"/>
</dbReference>
<name>A0AB94ITZ5_9BACI</name>
<dbReference type="Proteomes" id="UP000018877">
    <property type="component" value="Unassembled WGS sequence"/>
</dbReference>
<keyword evidence="1" id="KW-0175">Coiled coil</keyword>